<gene>
    <name evidence="1" type="ORF">CPIN18021_0278</name>
</gene>
<dbReference type="Proteomes" id="UP000190868">
    <property type="component" value="Chromosome"/>
</dbReference>
<name>A0A1S6U623_9BACT</name>
<reference evidence="2" key="1">
    <citation type="submission" date="2016-09" db="EMBL/GenBank/DDBJ databases">
        <title>Comparative genomics of the Campylobacter concisus group.</title>
        <authorList>
            <person name="Miller W.G."/>
            <person name="Yee E."/>
            <person name="Chapman M.H."/>
            <person name="Huynh S."/>
            <person name="Bono J.L."/>
            <person name="On S.L.W."/>
            <person name="StLeger J."/>
            <person name="Foster G."/>
            <person name="Parker C.T."/>
        </authorList>
    </citation>
    <scope>NUCLEOTIDE SEQUENCE [LARGE SCALE GENOMIC DNA]</scope>
    <source>
        <strain evidence="2">RM18021</strain>
    </source>
</reference>
<organism evidence="1 2">
    <name type="scientific">Campylobacter pinnipediorum subsp. caledonicus</name>
    <dbReference type="NCBI Taxonomy" id="1874362"/>
    <lineage>
        <taxon>Bacteria</taxon>
        <taxon>Pseudomonadati</taxon>
        <taxon>Campylobacterota</taxon>
        <taxon>Epsilonproteobacteria</taxon>
        <taxon>Campylobacterales</taxon>
        <taxon>Campylobacteraceae</taxon>
        <taxon>Campylobacter</taxon>
    </lineage>
</organism>
<evidence type="ECO:0000313" key="1">
    <source>
        <dbReference type="EMBL" id="AQW87125.1"/>
    </source>
</evidence>
<evidence type="ECO:0000313" key="2">
    <source>
        <dbReference type="Proteomes" id="UP000190868"/>
    </source>
</evidence>
<dbReference type="EMBL" id="CP017258">
    <property type="protein sequence ID" value="AQW87125.1"/>
    <property type="molecule type" value="Genomic_DNA"/>
</dbReference>
<protein>
    <submittedName>
        <fullName evidence="1">Uncharacterized protein</fullName>
    </submittedName>
</protein>
<keyword evidence="2" id="KW-1185">Reference proteome</keyword>
<proteinExistence type="predicted"/>
<dbReference type="AlphaFoldDB" id="A0A1S6U623"/>
<dbReference type="RefSeq" id="WP_078424245.1">
    <property type="nucleotide sequence ID" value="NZ_CP017258.1"/>
</dbReference>
<accession>A0A1S6U623</accession>
<sequence>MPYVNLYLDDEVAYQLLEELEVEEYLSLLESKLLTDNDITAGGVVYLAEILEKIDTRSIGELIYMLSDDRAKEIKDFLSAYKKIKGGQELNTRIQRAIEDLSHYFNEYEEYAELDYEDWNKDDAEFILINMSYLLDKLRTYVDDTLDELME</sequence>